<organism evidence="2 3">
    <name type="scientific">Thermobaculum terrenum (strain ATCC BAA-798 / CCMEE 7001 / YNP1)</name>
    <dbReference type="NCBI Taxonomy" id="525904"/>
    <lineage>
        <taxon>Bacteria</taxon>
        <taxon>Bacillati</taxon>
        <taxon>Chloroflexota</taxon>
        <taxon>Chloroflexia</taxon>
        <taxon>Candidatus Thermobaculales</taxon>
        <taxon>Candidatus Thermobaculaceae</taxon>
        <taxon>Thermobaculum</taxon>
    </lineage>
</organism>
<evidence type="ECO:0000313" key="3">
    <source>
        <dbReference type="Proteomes" id="UP000000323"/>
    </source>
</evidence>
<dbReference type="EMBL" id="CP001825">
    <property type="protein sequence ID" value="ACZ42245.1"/>
    <property type="molecule type" value="Genomic_DNA"/>
</dbReference>
<keyword evidence="3" id="KW-1185">Reference proteome</keyword>
<feature type="region of interest" description="Disordered" evidence="1">
    <location>
        <begin position="1"/>
        <end position="25"/>
    </location>
</feature>
<dbReference type="Proteomes" id="UP000000323">
    <property type="component" value="Chromosome 1"/>
</dbReference>
<accession>D1CBT0</accession>
<dbReference type="STRING" id="525904.Tter_1338"/>
<name>D1CBT0_THET1</name>
<dbReference type="KEGG" id="ttr:Tter_1338"/>
<evidence type="ECO:0000256" key="1">
    <source>
        <dbReference type="SAM" id="MobiDB-lite"/>
    </source>
</evidence>
<evidence type="ECO:0000313" key="2">
    <source>
        <dbReference type="EMBL" id="ACZ42245.1"/>
    </source>
</evidence>
<dbReference type="AlphaFoldDB" id="D1CBT0"/>
<dbReference type="RefSeq" id="WP_012875280.1">
    <property type="nucleotide sequence ID" value="NC_013525.1"/>
</dbReference>
<proteinExistence type="predicted"/>
<protein>
    <submittedName>
        <fullName evidence="2">Uncharacterized protein</fullName>
    </submittedName>
</protein>
<gene>
    <name evidence="2" type="ordered locus">Tter_1338</name>
</gene>
<sequence length="72" mass="8284">MAISEHRESHLETRTIKYRDRDQMSREVHQMSTTGWIVQRVTNLPQGEVEVEFVRSSTVPYLEGSAGPQDVP</sequence>
<reference evidence="3" key="1">
    <citation type="journal article" date="2010" name="Stand. Genomic Sci.">
        <title>Complete genome sequence of 'Thermobaculum terrenum' type strain (YNP1).</title>
        <authorList>
            <person name="Kiss H."/>
            <person name="Cleland D."/>
            <person name="Lapidus A."/>
            <person name="Lucas S."/>
            <person name="Glavina Del Rio T."/>
            <person name="Nolan M."/>
            <person name="Tice H."/>
            <person name="Han C."/>
            <person name="Goodwin L."/>
            <person name="Pitluck S."/>
            <person name="Liolios K."/>
            <person name="Ivanova N."/>
            <person name="Mavromatis K."/>
            <person name="Ovchinnikova G."/>
            <person name="Pati A."/>
            <person name="Chen A."/>
            <person name="Palaniappan K."/>
            <person name="Land M."/>
            <person name="Hauser L."/>
            <person name="Chang Y."/>
            <person name="Jeffries C."/>
            <person name="Lu M."/>
            <person name="Brettin T."/>
            <person name="Detter J."/>
            <person name="Goker M."/>
            <person name="Tindall B."/>
            <person name="Beck B."/>
            <person name="McDermott T."/>
            <person name="Woyke T."/>
            <person name="Bristow J."/>
            <person name="Eisen J."/>
            <person name="Markowitz V."/>
            <person name="Hugenholtz P."/>
            <person name="Kyrpides N."/>
            <person name="Klenk H."/>
            <person name="Cheng J."/>
        </authorList>
    </citation>
    <scope>NUCLEOTIDE SEQUENCE [LARGE SCALE GENOMIC DNA]</scope>
    <source>
        <strain evidence="3">ATCC BAA-798 / YNP1</strain>
    </source>
</reference>
<dbReference type="HOGENOM" id="CLU_2721008_0_0_0"/>